<reference evidence="4 5" key="1">
    <citation type="submission" date="2021-03" db="EMBL/GenBank/DDBJ databases">
        <title>The first data on the complete genome of the tetrodotoxin-producing bacterium.</title>
        <authorList>
            <person name="Melnikova D.I."/>
            <person name="Nijland R."/>
            <person name="Magarlamov T.Y."/>
        </authorList>
    </citation>
    <scope>NUCLEOTIDE SEQUENCE [LARGE SCALE GENOMIC DNA]</scope>
    <source>
        <strain evidence="4 5">1839</strain>
    </source>
</reference>
<evidence type="ECO:0000259" key="3">
    <source>
        <dbReference type="Pfam" id="PF00857"/>
    </source>
</evidence>
<gene>
    <name evidence="4" type="ORF">J1899_00120</name>
</gene>
<proteinExistence type="inferred from homology"/>
<comment type="similarity">
    <text evidence="1">Belongs to the isochorismatase family.</text>
</comment>
<evidence type="ECO:0000313" key="4">
    <source>
        <dbReference type="EMBL" id="QVY61617.1"/>
    </source>
</evidence>
<dbReference type="Pfam" id="PF00857">
    <property type="entry name" value="Isochorismatase"/>
    <property type="match status" value="1"/>
</dbReference>
<dbReference type="SUPFAM" id="SSF52499">
    <property type="entry name" value="Isochorismatase-like hydrolases"/>
    <property type="match status" value="1"/>
</dbReference>
<dbReference type="InterPro" id="IPR050272">
    <property type="entry name" value="Isochorismatase-like_hydrls"/>
</dbReference>
<dbReference type="PANTHER" id="PTHR43540:SF6">
    <property type="entry name" value="ISOCHORISMATASE-LIKE DOMAIN-CONTAINING PROTEIN"/>
    <property type="match status" value="1"/>
</dbReference>
<protein>
    <submittedName>
        <fullName evidence="4">Cysteine hydrolase</fullName>
    </submittedName>
</protein>
<evidence type="ECO:0000256" key="1">
    <source>
        <dbReference type="ARBA" id="ARBA00006336"/>
    </source>
</evidence>
<keyword evidence="5" id="KW-1185">Reference proteome</keyword>
<evidence type="ECO:0000313" key="5">
    <source>
        <dbReference type="Proteomes" id="UP000679247"/>
    </source>
</evidence>
<sequence length="189" mass="21592">MTKPIAPALIIIDMINDFQFKEGALLAEKADHLTVPINALRAYFHHHHHPVIYVNDHYNLWQANLYKIIDYCSNDISDKVIQKIQPRDDEYFLIKPKHSGFFGTALNTLLNQLNIDTLYLAGIAGNICVLFTANDAYMREYQLVVPENCIASNCDEDNQYALLMMNQVLKANIDPISEDNYNITGKFPS</sequence>
<name>A0ABX8FDV6_9BACI</name>
<feature type="domain" description="Isochorismatase-like" evidence="3">
    <location>
        <begin position="8"/>
        <end position="168"/>
    </location>
</feature>
<dbReference type="InterPro" id="IPR036380">
    <property type="entry name" value="Isochorismatase-like_sf"/>
</dbReference>
<organism evidence="4 5">
    <name type="scientific">Cytobacillus gottheilii</name>
    <dbReference type="NCBI Taxonomy" id="859144"/>
    <lineage>
        <taxon>Bacteria</taxon>
        <taxon>Bacillati</taxon>
        <taxon>Bacillota</taxon>
        <taxon>Bacilli</taxon>
        <taxon>Bacillales</taxon>
        <taxon>Bacillaceae</taxon>
        <taxon>Cytobacillus</taxon>
    </lineage>
</organism>
<dbReference type="InterPro" id="IPR000868">
    <property type="entry name" value="Isochorismatase-like_dom"/>
</dbReference>
<dbReference type="Proteomes" id="UP000679247">
    <property type="component" value="Chromosome"/>
</dbReference>
<dbReference type="GO" id="GO:0016787">
    <property type="term" value="F:hydrolase activity"/>
    <property type="evidence" value="ECO:0007669"/>
    <property type="project" value="UniProtKB-KW"/>
</dbReference>
<keyword evidence="2 4" id="KW-0378">Hydrolase</keyword>
<dbReference type="PANTHER" id="PTHR43540">
    <property type="entry name" value="PEROXYUREIDOACRYLATE/UREIDOACRYLATE AMIDOHYDROLASE-RELATED"/>
    <property type="match status" value="1"/>
</dbReference>
<evidence type="ECO:0000256" key="2">
    <source>
        <dbReference type="ARBA" id="ARBA00022801"/>
    </source>
</evidence>
<accession>A0ABX8FDV6</accession>
<dbReference type="RefSeq" id="WP_066441828.1">
    <property type="nucleotide sequence ID" value="NZ_CANKUS010000039.1"/>
</dbReference>
<dbReference type="EMBL" id="CP071709">
    <property type="protein sequence ID" value="QVY61617.1"/>
    <property type="molecule type" value="Genomic_DNA"/>
</dbReference>
<dbReference type="Gene3D" id="3.40.50.850">
    <property type="entry name" value="Isochorismatase-like"/>
    <property type="match status" value="1"/>
</dbReference>
<dbReference type="CDD" id="cd00431">
    <property type="entry name" value="cysteine_hydrolases"/>
    <property type="match status" value="1"/>
</dbReference>